<dbReference type="RefSeq" id="WP_163731521.1">
    <property type="nucleotide sequence ID" value="NZ_AP022601.1"/>
</dbReference>
<evidence type="ECO:0000259" key="2">
    <source>
        <dbReference type="SMART" id="SM00833"/>
    </source>
</evidence>
<dbReference type="InterPro" id="IPR027417">
    <property type="entry name" value="P-loop_NTPase"/>
</dbReference>
<sequence length="394" mass="43195">MRTPVVLICGQGDTDGVVDVVARQPGTVVVEHRFDGQVVLRRVGVAGDTTEWPLELRKGCVTCTVRNDLLILLRRLHRRSDIDRIVVRLMPWLEPEPVCWAINNVRVRVGPGYLDGPAACDVRIDAVVTCIDSANWLSQSLGDDDLADGRTVAQVVVAQAEFADALVLTDPDTRTLAVLRRLAPLARLTVGAGRAETALANLEPDSRRGRSDNPHDPLLAGEPSLSGDGDVGLILFSARRPFHPERLHDALDLLLDGVVRTRGRLWLANRFDDAMWIESAGCGLRTEYAGKWLAAMTSNQLAYADPQRCALASADWHDTVGDRHVALTVLVCGAQPEAIADGLQAALLTDEEMARPHEWRAYADPFGDWHHDPCEDRAEHAGDVIIAKHEGEER</sequence>
<dbReference type="Pfam" id="PF07683">
    <property type="entry name" value="CobW_C"/>
    <property type="match status" value="1"/>
</dbReference>
<dbReference type="Proteomes" id="UP000465785">
    <property type="component" value="Chromosome"/>
</dbReference>
<dbReference type="PANTHER" id="PTHR43603:SF1">
    <property type="entry name" value="ZINC-REGULATED GTPASE METALLOPROTEIN ACTIVATOR 1"/>
    <property type="match status" value="1"/>
</dbReference>
<keyword evidence="4" id="KW-1185">Reference proteome</keyword>
<evidence type="ECO:0000313" key="4">
    <source>
        <dbReference type="Proteomes" id="UP000465785"/>
    </source>
</evidence>
<gene>
    <name evidence="3" type="ORF">MGALJ_38780</name>
</gene>
<feature type="region of interest" description="Disordered" evidence="1">
    <location>
        <begin position="200"/>
        <end position="224"/>
    </location>
</feature>
<dbReference type="InterPro" id="IPR011629">
    <property type="entry name" value="CobW-like_C"/>
</dbReference>
<feature type="domain" description="CobW C-terminal" evidence="2">
    <location>
        <begin position="231"/>
        <end position="347"/>
    </location>
</feature>
<protein>
    <recommendedName>
        <fullName evidence="2">CobW C-terminal domain-containing protein</fullName>
    </recommendedName>
</protein>
<evidence type="ECO:0000256" key="1">
    <source>
        <dbReference type="SAM" id="MobiDB-lite"/>
    </source>
</evidence>
<dbReference type="EMBL" id="AP022601">
    <property type="protein sequence ID" value="BBY94209.1"/>
    <property type="molecule type" value="Genomic_DNA"/>
</dbReference>
<accession>A0A9W4FGN9</accession>
<dbReference type="AlphaFoldDB" id="A0A9W4FGN9"/>
<evidence type="ECO:0000313" key="3">
    <source>
        <dbReference type="EMBL" id="BBY94209.1"/>
    </source>
</evidence>
<reference evidence="3 4" key="1">
    <citation type="journal article" date="2019" name="Emerg. Microbes Infect.">
        <title>Comprehensive subspecies identification of 175 nontuberculous mycobacteria species based on 7547 genomic profiles.</title>
        <authorList>
            <person name="Matsumoto Y."/>
            <person name="Kinjo T."/>
            <person name="Motooka D."/>
            <person name="Nabeya D."/>
            <person name="Jung N."/>
            <person name="Uechi K."/>
            <person name="Horii T."/>
            <person name="Iida T."/>
            <person name="Fujita J."/>
            <person name="Nakamura S."/>
        </authorList>
    </citation>
    <scope>NUCLEOTIDE SEQUENCE [LARGE SCALE GENOMIC DNA]</scope>
    <source>
        <strain evidence="3 4">JCM 6399</strain>
    </source>
</reference>
<dbReference type="InterPro" id="IPR051927">
    <property type="entry name" value="Zn_Chap_cDPG_Synth"/>
</dbReference>
<dbReference type="SUPFAM" id="SSF90002">
    <property type="entry name" value="Hypothetical protein YjiA, C-terminal domain"/>
    <property type="match status" value="1"/>
</dbReference>
<dbReference type="InterPro" id="IPR003495">
    <property type="entry name" value="CobW/HypB/UreG_nucleotide-bd"/>
</dbReference>
<proteinExistence type="predicted"/>
<feature type="compositionally biased region" description="Basic and acidic residues" evidence="1">
    <location>
        <begin position="204"/>
        <end position="215"/>
    </location>
</feature>
<dbReference type="KEGG" id="mgau:MGALJ_38780"/>
<organism evidence="3 4">
    <name type="scientific">Mycobacterium gallinarum</name>
    <dbReference type="NCBI Taxonomy" id="39689"/>
    <lineage>
        <taxon>Bacteria</taxon>
        <taxon>Bacillati</taxon>
        <taxon>Actinomycetota</taxon>
        <taxon>Actinomycetes</taxon>
        <taxon>Mycobacteriales</taxon>
        <taxon>Mycobacteriaceae</taxon>
        <taxon>Mycobacterium</taxon>
    </lineage>
</organism>
<dbReference type="NCBIfam" id="NF047431">
    <property type="entry name" value="hiber_recruit"/>
    <property type="match status" value="1"/>
</dbReference>
<dbReference type="SMART" id="SM00833">
    <property type="entry name" value="CobW_C"/>
    <property type="match status" value="1"/>
</dbReference>
<dbReference type="Gene3D" id="3.40.50.300">
    <property type="entry name" value="P-loop containing nucleotide triphosphate hydrolases"/>
    <property type="match status" value="1"/>
</dbReference>
<dbReference type="Pfam" id="PF02492">
    <property type="entry name" value="cobW"/>
    <property type="match status" value="1"/>
</dbReference>
<dbReference type="PANTHER" id="PTHR43603">
    <property type="entry name" value="COBW DOMAIN-CONTAINING PROTEIN DDB_G0274527"/>
    <property type="match status" value="1"/>
</dbReference>
<name>A0A9W4FGN9_9MYCO</name>